<evidence type="ECO:0000313" key="10">
    <source>
        <dbReference type="Proteomes" id="UP000295302"/>
    </source>
</evidence>
<dbReference type="Proteomes" id="UP000295302">
    <property type="component" value="Unassembled WGS sequence"/>
</dbReference>
<gene>
    <name evidence="9" type="ORF">E1286_38560</name>
</gene>
<evidence type="ECO:0000259" key="8">
    <source>
        <dbReference type="PROSITE" id="PS50928"/>
    </source>
</evidence>
<accession>A0A4R4XYW2</accession>
<dbReference type="OrthoDB" id="6637947at2"/>
<dbReference type="Gene3D" id="1.10.3720.10">
    <property type="entry name" value="MetI-like"/>
    <property type="match status" value="1"/>
</dbReference>
<dbReference type="AlphaFoldDB" id="A0A4R4XYW2"/>
<evidence type="ECO:0000256" key="5">
    <source>
        <dbReference type="ARBA" id="ARBA00022989"/>
    </source>
</evidence>
<keyword evidence="3" id="KW-1003">Cell membrane</keyword>
<dbReference type="CDD" id="cd06261">
    <property type="entry name" value="TM_PBP2"/>
    <property type="match status" value="1"/>
</dbReference>
<evidence type="ECO:0000256" key="3">
    <source>
        <dbReference type="ARBA" id="ARBA00022475"/>
    </source>
</evidence>
<protein>
    <submittedName>
        <fullName evidence="9">ABC transporter permease</fullName>
    </submittedName>
</protein>
<keyword evidence="2 7" id="KW-0813">Transport</keyword>
<proteinExistence type="inferred from homology"/>
<feature type="domain" description="ABC transmembrane type-1" evidence="8">
    <location>
        <begin position="120"/>
        <end position="318"/>
    </location>
</feature>
<evidence type="ECO:0000313" key="9">
    <source>
        <dbReference type="EMBL" id="TDD36249.1"/>
    </source>
</evidence>
<dbReference type="EMBL" id="SMKQ01000205">
    <property type="protein sequence ID" value="TDD36249.1"/>
    <property type="molecule type" value="Genomic_DNA"/>
</dbReference>
<dbReference type="SUPFAM" id="SSF161098">
    <property type="entry name" value="MetI-like"/>
    <property type="match status" value="1"/>
</dbReference>
<sequence length="330" mass="35208">MTAPLDVSGSAAEAHPESVLAGAGKAIQGRSLTRIAWMRLRRDKVALAGGGVVVLLILVAIFSSPIIAAFGHPPLEFHQDQIDPATLLPKGTFGGMGGEYLLGVEPVNGRDIFSRIVAGAWISLLIGFLATVVSVIIGTVLGVIAGYFGGWVDQVIGRIMDVFLAFPLLVFAIALAGVIPDQGFGLEGNGLRIAMLIFIIGFFSWPSIGRIVRGQTLSLREREFVDAAKSLGARNGYIIFREVLPNLVAPILVYATLLIPTNILFEASLSFLGVGINPPTPTWGGMLSEAVRFYTLPHFVIFPGLAIFITVLAFNLFGDGLRDAFDPRAH</sequence>
<feature type="transmembrane region" description="Helical" evidence="7">
    <location>
        <begin position="296"/>
        <end position="318"/>
    </location>
</feature>
<dbReference type="PROSITE" id="PS50928">
    <property type="entry name" value="ABC_TM1"/>
    <property type="match status" value="1"/>
</dbReference>
<name>A0A4R4XYW2_9ACTN</name>
<keyword evidence="10" id="KW-1185">Reference proteome</keyword>
<keyword evidence="6 7" id="KW-0472">Membrane</keyword>
<dbReference type="InterPro" id="IPR035906">
    <property type="entry name" value="MetI-like_sf"/>
</dbReference>
<organism evidence="9 10">
    <name type="scientific">Nonomuraea terrae</name>
    <dbReference type="NCBI Taxonomy" id="2530383"/>
    <lineage>
        <taxon>Bacteria</taxon>
        <taxon>Bacillati</taxon>
        <taxon>Actinomycetota</taxon>
        <taxon>Actinomycetes</taxon>
        <taxon>Streptosporangiales</taxon>
        <taxon>Streptosporangiaceae</taxon>
        <taxon>Nonomuraea</taxon>
    </lineage>
</organism>
<comment type="subcellular location">
    <subcellularLocation>
        <location evidence="1 7">Cell membrane</location>
        <topology evidence="1 7">Multi-pass membrane protein</topology>
    </subcellularLocation>
</comment>
<feature type="transmembrane region" description="Helical" evidence="7">
    <location>
        <begin position="251"/>
        <end position="276"/>
    </location>
</feature>
<dbReference type="Pfam" id="PF00528">
    <property type="entry name" value="BPD_transp_1"/>
    <property type="match status" value="1"/>
</dbReference>
<dbReference type="GO" id="GO:0005886">
    <property type="term" value="C:plasma membrane"/>
    <property type="evidence" value="ECO:0007669"/>
    <property type="project" value="UniProtKB-SubCell"/>
</dbReference>
<comment type="similarity">
    <text evidence="7">Belongs to the binding-protein-dependent transport system permease family.</text>
</comment>
<dbReference type="InterPro" id="IPR000515">
    <property type="entry name" value="MetI-like"/>
</dbReference>
<dbReference type="InterPro" id="IPR025966">
    <property type="entry name" value="OppC_N"/>
</dbReference>
<dbReference type="PANTHER" id="PTHR43386">
    <property type="entry name" value="OLIGOPEPTIDE TRANSPORT SYSTEM PERMEASE PROTEIN APPC"/>
    <property type="match status" value="1"/>
</dbReference>
<feature type="transmembrane region" description="Helical" evidence="7">
    <location>
        <begin position="191"/>
        <end position="212"/>
    </location>
</feature>
<dbReference type="GO" id="GO:0055085">
    <property type="term" value="P:transmembrane transport"/>
    <property type="evidence" value="ECO:0007669"/>
    <property type="project" value="InterPro"/>
</dbReference>
<feature type="transmembrane region" description="Helical" evidence="7">
    <location>
        <begin position="45"/>
        <end position="70"/>
    </location>
</feature>
<evidence type="ECO:0000256" key="4">
    <source>
        <dbReference type="ARBA" id="ARBA00022692"/>
    </source>
</evidence>
<keyword evidence="5 7" id="KW-1133">Transmembrane helix</keyword>
<keyword evidence="4 7" id="KW-0812">Transmembrane</keyword>
<comment type="caution">
    <text evidence="9">The sequence shown here is derived from an EMBL/GenBank/DDBJ whole genome shotgun (WGS) entry which is preliminary data.</text>
</comment>
<dbReference type="RefSeq" id="WP_132620810.1">
    <property type="nucleotide sequence ID" value="NZ_SMKQ01000205.1"/>
</dbReference>
<evidence type="ECO:0000256" key="7">
    <source>
        <dbReference type="RuleBase" id="RU363032"/>
    </source>
</evidence>
<evidence type="ECO:0000256" key="2">
    <source>
        <dbReference type="ARBA" id="ARBA00022448"/>
    </source>
</evidence>
<evidence type="ECO:0000256" key="1">
    <source>
        <dbReference type="ARBA" id="ARBA00004651"/>
    </source>
</evidence>
<feature type="transmembrane region" description="Helical" evidence="7">
    <location>
        <begin position="120"/>
        <end position="147"/>
    </location>
</feature>
<evidence type="ECO:0000256" key="6">
    <source>
        <dbReference type="ARBA" id="ARBA00023136"/>
    </source>
</evidence>
<feature type="transmembrane region" description="Helical" evidence="7">
    <location>
        <begin position="159"/>
        <end position="179"/>
    </location>
</feature>
<dbReference type="PANTHER" id="PTHR43386:SF1">
    <property type="entry name" value="D,D-DIPEPTIDE TRANSPORT SYSTEM PERMEASE PROTEIN DDPC-RELATED"/>
    <property type="match status" value="1"/>
</dbReference>
<reference evidence="9 10" key="1">
    <citation type="submission" date="2019-03" db="EMBL/GenBank/DDBJ databases">
        <title>Draft genome sequences of novel Actinobacteria.</title>
        <authorList>
            <person name="Sahin N."/>
            <person name="Ay H."/>
            <person name="Saygin H."/>
        </authorList>
    </citation>
    <scope>NUCLEOTIDE SEQUENCE [LARGE SCALE GENOMIC DNA]</scope>
    <source>
        <strain evidence="9 10">CH32</strain>
    </source>
</reference>
<dbReference type="InterPro" id="IPR050366">
    <property type="entry name" value="BP-dependent_transpt_permease"/>
</dbReference>
<dbReference type="Pfam" id="PF12911">
    <property type="entry name" value="OppC_N"/>
    <property type="match status" value="1"/>
</dbReference>